<dbReference type="Proteomes" id="UP000784128">
    <property type="component" value="Unassembled WGS sequence"/>
</dbReference>
<dbReference type="Pfam" id="PF01890">
    <property type="entry name" value="CbiG_C"/>
    <property type="match status" value="1"/>
</dbReference>
<name>A0ABS5UCA0_9BACT</name>
<dbReference type="InterPro" id="IPR036518">
    <property type="entry name" value="CobE/GbiG_C_sf"/>
</dbReference>
<keyword evidence="4" id="KW-0378">Hydrolase</keyword>
<dbReference type="InterPro" id="IPR021744">
    <property type="entry name" value="CbiG_N"/>
</dbReference>
<gene>
    <name evidence="4" type="ORF">KJB30_15945</name>
</gene>
<protein>
    <submittedName>
        <fullName evidence="4">Cobalt-precorrin 5A hydrolase</fullName>
    </submittedName>
</protein>
<dbReference type="SUPFAM" id="SSF159664">
    <property type="entry name" value="CobE/GbiG C-terminal domain-like"/>
    <property type="match status" value="1"/>
</dbReference>
<keyword evidence="5" id="KW-1185">Reference proteome</keyword>
<feature type="domain" description="CobE/GbiG C-terminal" evidence="1">
    <location>
        <begin position="231"/>
        <end position="349"/>
    </location>
</feature>
<dbReference type="EMBL" id="JAHDYS010000019">
    <property type="protein sequence ID" value="MBT1073284.1"/>
    <property type="molecule type" value="Genomic_DNA"/>
</dbReference>
<dbReference type="PANTHER" id="PTHR37477">
    <property type="entry name" value="COBALT-PRECORRIN-5A HYDROLASE"/>
    <property type="match status" value="1"/>
</dbReference>
<dbReference type="PANTHER" id="PTHR37477:SF1">
    <property type="entry name" value="COBALT-PRECORRIN-5A HYDROLASE"/>
    <property type="match status" value="1"/>
</dbReference>
<dbReference type="GO" id="GO:0016787">
    <property type="term" value="F:hydrolase activity"/>
    <property type="evidence" value="ECO:0007669"/>
    <property type="project" value="UniProtKB-KW"/>
</dbReference>
<comment type="caution">
    <text evidence="4">The sequence shown here is derived from an EMBL/GenBank/DDBJ whole genome shotgun (WGS) entry which is preliminary data.</text>
</comment>
<dbReference type="InterPro" id="IPR052553">
    <property type="entry name" value="CbiG_hydrolase"/>
</dbReference>
<evidence type="ECO:0000313" key="4">
    <source>
        <dbReference type="EMBL" id="MBT1073284.1"/>
    </source>
</evidence>
<dbReference type="InterPro" id="IPR002750">
    <property type="entry name" value="CobE/GbiG_C"/>
</dbReference>
<dbReference type="InterPro" id="IPR021745">
    <property type="entry name" value="CbiG_mid"/>
</dbReference>
<dbReference type="SUPFAM" id="SSF159672">
    <property type="entry name" value="CbiG N-terminal domain-like"/>
    <property type="match status" value="1"/>
</dbReference>
<dbReference type="Pfam" id="PF11760">
    <property type="entry name" value="CbiG_N"/>
    <property type="match status" value="1"/>
</dbReference>
<proteinExistence type="predicted"/>
<feature type="domain" description="Cobalamin synthesis G N-terminal" evidence="2">
    <location>
        <begin position="53"/>
        <end position="133"/>
    </location>
</feature>
<dbReference type="RefSeq" id="WP_214301177.1">
    <property type="nucleotide sequence ID" value="NZ_JAHDYS010000019.1"/>
</dbReference>
<reference evidence="4 5" key="1">
    <citation type="submission" date="2021-05" db="EMBL/GenBank/DDBJ databases">
        <title>The draft genome of Geobacter chapellei DSM 13688.</title>
        <authorList>
            <person name="Xu Z."/>
            <person name="Masuda Y."/>
            <person name="Itoh H."/>
            <person name="Senoo K."/>
        </authorList>
    </citation>
    <scope>NUCLEOTIDE SEQUENCE [LARGE SCALE GENOMIC DNA]</scope>
    <source>
        <strain evidence="4 5">DSM 13688</strain>
    </source>
</reference>
<dbReference type="InterPro" id="IPR038029">
    <property type="entry name" value="GbiG_N_sf"/>
</dbReference>
<evidence type="ECO:0000259" key="3">
    <source>
        <dbReference type="Pfam" id="PF11761"/>
    </source>
</evidence>
<sequence>MRLAVIAITRNGAKLGRKLQEGLPEIELHIAKRYAGHSGNRRFLFEPGDLKQLVTSLWQRMDGLIFIMASGIVVRMIAPHLKSKECDPAIVVMDDAAHFSISLLSGHLGGANELAERCAFLSGARPVITTATDANDLPSFDMLAKDQGWVIDDISRVKTLNRLLLDGEEIAVVDPSGTTRSWFHGRGKLTFHETFAKALSSAAQGILFVTNRYIPPQTMTESLLILRPRNLVLGIGCNRNTPAEEIEACVATNLKRILLSPKSICCVATAEAKRDEPGLVAYAALLGVPLLFYSSEQLNQVVAPTPPSAHVMSAIGAYGVAEPAAMLASGEGPLLLKKIKSTNVTLAVAELSEGIHV</sequence>
<evidence type="ECO:0000313" key="5">
    <source>
        <dbReference type="Proteomes" id="UP000784128"/>
    </source>
</evidence>
<evidence type="ECO:0000259" key="2">
    <source>
        <dbReference type="Pfam" id="PF11760"/>
    </source>
</evidence>
<dbReference type="Gene3D" id="3.40.50.11220">
    <property type="match status" value="1"/>
</dbReference>
<feature type="domain" description="Cobalamin biosynthesis central region" evidence="3">
    <location>
        <begin position="138"/>
        <end position="228"/>
    </location>
</feature>
<dbReference type="Gene3D" id="3.30.420.180">
    <property type="entry name" value="CobE/GbiG C-terminal domain"/>
    <property type="match status" value="1"/>
</dbReference>
<evidence type="ECO:0000259" key="1">
    <source>
        <dbReference type="Pfam" id="PF01890"/>
    </source>
</evidence>
<organism evidence="4 5">
    <name type="scientific">Pelotalea chapellei</name>
    <dbReference type="NCBI Taxonomy" id="44671"/>
    <lineage>
        <taxon>Bacteria</taxon>
        <taxon>Pseudomonadati</taxon>
        <taxon>Thermodesulfobacteriota</taxon>
        <taxon>Desulfuromonadia</taxon>
        <taxon>Geobacterales</taxon>
        <taxon>Geobacteraceae</taxon>
        <taxon>Pelotalea</taxon>
    </lineage>
</organism>
<dbReference type="Pfam" id="PF11761">
    <property type="entry name" value="CbiG_mid"/>
    <property type="match status" value="1"/>
</dbReference>
<accession>A0ABS5UCA0</accession>